<feature type="signal peptide" evidence="1">
    <location>
        <begin position="1"/>
        <end position="20"/>
    </location>
</feature>
<keyword evidence="3" id="KW-1185">Reference proteome</keyword>
<evidence type="ECO:0000313" key="2">
    <source>
        <dbReference type="EMBL" id="SFR96335.1"/>
    </source>
</evidence>
<evidence type="ECO:0000313" key="3">
    <source>
        <dbReference type="Proteomes" id="UP000198824"/>
    </source>
</evidence>
<evidence type="ECO:0000256" key="1">
    <source>
        <dbReference type="SAM" id="SignalP"/>
    </source>
</evidence>
<reference evidence="2 3" key="1">
    <citation type="submission" date="2016-10" db="EMBL/GenBank/DDBJ databases">
        <authorList>
            <person name="de Groot N.N."/>
        </authorList>
    </citation>
    <scope>NUCLEOTIDE SEQUENCE [LARGE SCALE GENOMIC DNA]</scope>
    <source>
        <strain evidence="2 3">S5-249</strain>
    </source>
</reference>
<dbReference type="OrthoDB" id="7585142at2"/>
<dbReference type="RefSeq" id="WP_131819231.1">
    <property type="nucleotide sequence ID" value="NZ_FOZG01000002.1"/>
</dbReference>
<sequence>MRIAGIGIVASMLLATTAMAGQEPKGNDAPERAADPGSRMICKRFIETGSLVKGYRTCKTKREWQNERDDRRTPAVTGGACNSGGTGLCVPN</sequence>
<dbReference type="AlphaFoldDB" id="A0A1I6KYP3"/>
<dbReference type="Proteomes" id="UP000198824">
    <property type="component" value="Unassembled WGS sequence"/>
</dbReference>
<protein>
    <submittedName>
        <fullName evidence="2">Uncharacterized protein</fullName>
    </submittedName>
</protein>
<gene>
    <name evidence="2" type="ORF">SAMN05192580_1981</name>
</gene>
<accession>A0A1I6KYP3</accession>
<keyword evidence="1" id="KW-0732">Signal</keyword>
<dbReference type="EMBL" id="FOZG01000002">
    <property type="protein sequence ID" value="SFR96335.1"/>
    <property type="molecule type" value="Genomic_DNA"/>
</dbReference>
<feature type="chain" id="PRO_5011722819" evidence="1">
    <location>
        <begin position="21"/>
        <end position="92"/>
    </location>
</feature>
<dbReference type="STRING" id="1166337.SAMN05192580_1981"/>
<name>A0A1I6KYP3_9SPHN</name>
<proteinExistence type="predicted"/>
<organism evidence="2 3">
    <name type="scientific">Sphingomonas jatrophae</name>
    <dbReference type="NCBI Taxonomy" id="1166337"/>
    <lineage>
        <taxon>Bacteria</taxon>
        <taxon>Pseudomonadati</taxon>
        <taxon>Pseudomonadota</taxon>
        <taxon>Alphaproteobacteria</taxon>
        <taxon>Sphingomonadales</taxon>
        <taxon>Sphingomonadaceae</taxon>
        <taxon>Sphingomonas</taxon>
    </lineage>
</organism>